<accession>A0A9E7PMY5</accession>
<dbReference type="EMBL" id="CP096115">
    <property type="protein sequence ID" value="UUX93230.1"/>
    <property type="molecule type" value="Genomic_DNA"/>
</dbReference>
<organism evidence="1 2">
    <name type="scientific">Methanoplanus endosymbiosus</name>
    <dbReference type="NCBI Taxonomy" id="33865"/>
    <lineage>
        <taxon>Archaea</taxon>
        <taxon>Methanobacteriati</taxon>
        <taxon>Methanobacteriota</taxon>
        <taxon>Stenosarchaea group</taxon>
        <taxon>Methanomicrobia</taxon>
        <taxon>Methanomicrobiales</taxon>
        <taxon>Methanomicrobiaceae</taxon>
        <taxon>Methanoplanus</taxon>
    </lineage>
</organism>
<dbReference type="AlphaFoldDB" id="A0A9E7PMY5"/>
<sequence length="888" mass="100436">MTAEQREEIIKALKIFKNPGELFEIRAIFPNNKIYSGIYDNFEEASDDVLNLVDHEAKGTYFIFNEINKSGKKAGHGLAPSSKTTRDADIITRRWILLDIDPDHGAGTNATDEEKADALKVLNKSLLFLRMAGFPEPVKVDSGNGYHAYFKVNLPNDTESRQLVKDFLYVLDGKFSGKAKVDTGVFNSSRISKLPGTHTRKGLNTAERPQRISRIISVPEKIELVTPDAIKAVAQLSSSGKKDYQKKKGHRKVIIEEFNKKYLASEVLNWYCQREGERFISPNSKSQTPGIVILDNGRFYSHHDSDNLDPDHSNSPYDAMLEYGYSGNDEKALEKAAELLKMQLIKKSAEEKPQLTPEKKEEILKDFSEKNESGLTPVTFLQEQVRDTAATVLSELHRHNNPPSIFTRHNQLVRVIRGREGRPTVEQLTRTHMRYKMERSVDWVAIRKNGKELTAVPDVCPWPVVDDLLSMPPDEWPFPNLKGISEVPIFHPDGSIHTVQGYDPESEYYFCPEEGFTMPDIPENPTEEDVKKSVGFYKDLFTDFPFVDECSRTNVIAAVFTAVLRKYVGEICPAFVVDKPQAGTGASLLQKIVGIIATGDIPASRNFGETEELRKEIFTALRDGDNIIFFDNLSRTISAGILAKELTSPEIGGRILGKSENMKLKNDAFWMLNGNNVAIGGDLARRIWISKIDAKVAIPWQRTGFKHENINEYILQNRGTALAAVYTIARAWVKAGCPTPKKIPKVGSFEKWRDIIGGIVEFSGLKDFMKNSDAVYFEADSELEEWEDFLSFLHKRFDEPWTVAKIIDDLKADHAEKQSLEIIHHLPTEMADAWASKKSASSRSIAKELRKQKDRRWPGGWILRESGLTTDNKKHWFVEHNGPQTKIF</sequence>
<dbReference type="Proteomes" id="UP001060368">
    <property type="component" value="Chromosome"/>
</dbReference>
<evidence type="ECO:0000313" key="2">
    <source>
        <dbReference type="Proteomes" id="UP001060368"/>
    </source>
</evidence>
<proteinExistence type="predicted"/>
<dbReference type="RefSeq" id="WP_257743370.1">
    <property type="nucleotide sequence ID" value="NZ_CP096115.1"/>
</dbReference>
<dbReference type="KEGG" id="mend:L6E24_03655"/>
<gene>
    <name evidence="1" type="ORF">L6E24_03655</name>
</gene>
<evidence type="ECO:0000313" key="1">
    <source>
        <dbReference type="EMBL" id="UUX93230.1"/>
    </source>
</evidence>
<dbReference type="GeneID" id="74306761"/>
<keyword evidence="2" id="KW-1185">Reference proteome</keyword>
<name>A0A9E7PMY5_9EURY</name>
<protein>
    <recommendedName>
        <fullName evidence="3">DNA primase/polymerase bifunctional N-terminal domain-containing protein</fullName>
    </recommendedName>
</protein>
<reference evidence="1" key="1">
    <citation type="submission" date="2022-04" db="EMBL/GenBank/DDBJ databases">
        <title>Complete genome of Methanoplanus endosymbiosus DSM 3599.</title>
        <authorList>
            <person name="Chen S.-C."/>
            <person name="You Y.-T."/>
            <person name="Zhou Y.-Z."/>
            <person name="Lai M.-C."/>
        </authorList>
    </citation>
    <scope>NUCLEOTIDE SEQUENCE</scope>
    <source>
        <strain evidence="1">DSM 3599</strain>
    </source>
</reference>
<evidence type="ECO:0008006" key="3">
    <source>
        <dbReference type="Google" id="ProtNLM"/>
    </source>
</evidence>